<gene>
    <name evidence="1" type="ORF">AB0763_07945</name>
</gene>
<dbReference type="AlphaFoldDB" id="A0AB39HE29"/>
<sequence>MNQYGYDIQNVVTEALTSMEAEHQKGRLVDAPVANNHFLLRWMTKKIKDKQFPRSVQPDLIRWQKMGRSKGNQAQFPQLFANIRAFYREILPAEGQPVVAVTDNQIEAFLDAMEAQDWEVSTSEPVVNQGKVQIFTEGQDSLVLCADQCSDNFEQEQLIKPMSWFVRGNHQAFISMAFEHGFLVHKVTDYKSNVKYHGEYLIFPNNLGDRLAEIPFSYRAQ</sequence>
<proteinExistence type="predicted"/>
<accession>A0AB39HE29</accession>
<organism evidence="1">
    <name type="scientific">Vibrio sp. HB236076</name>
    <dbReference type="NCBI Taxonomy" id="3232307"/>
    <lineage>
        <taxon>Bacteria</taxon>
        <taxon>Pseudomonadati</taxon>
        <taxon>Pseudomonadota</taxon>
        <taxon>Gammaproteobacteria</taxon>
        <taxon>Vibrionales</taxon>
        <taxon>Vibrionaceae</taxon>
        <taxon>Vibrio</taxon>
    </lineage>
</organism>
<evidence type="ECO:0000313" key="1">
    <source>
        <dbReference type="EMBL" id="XDK24158.1"/>
    </source>
</evidence>
<dbReference type="Pfam" id="PF11140">
    <property type="entry name" value="DUF2913"/>
    <property type="match status" value="1"/>
</dbReference>
<name>A0AB39HE29_9VIBR</name>
<dbReference type="KEGG" id="vih:AB0763_07945"/>
<dbReference type="RefSeq" id="WP_306100217.1">
    <property type="nucleotide sequence ID" value="NZ_CP162601.1"/>
</dbReference>
<dbReference type="InterPro" id="IPR021316">
    <property type="entry name" value="DUF2913"/>
</dbReference>
<dbReference type="EMBL" id="CP162601">
    <property type="protein sequence ID" value="XDK24158.1"/>
    <property type="molecule type" value="Genomic_DNA"/>
</dbReference>
<reference evidence="1" key="1">
    <citation type="submission" date="2024-07" db="EMBL/GenBank/DDBJ databases">
        <title>Genome Analysis of a Potential Novel Vibrio Species Secreting pH- and Thermo-stable Alginate Lyase and its Application in Producing Alginate Oligosaccharides.</title>
        <authorList>
            <person name="Huang H."/>
            <person name="Bao K."/>
        </authorList>
    </citation>
    <scope>NUCLEOTIDE SEQUENCE</scope>
    <source>
        <strain evidence="1">HB236076</strain>
    </source>
</reference>
<protein>
    <submittedName>
        <fullName evidence="1">DUF2913 family protein</fullName>
    </submittedName>
</protein>